<comment type="caution">
    <text evidence="9">The sequence shown here is derived from an EMBL/GenBank/DDBJ whole genome shotgun (WGS) entry which is preliminary data.</text>
</comment>
<feature type="transmembrane region" description="Helical" evidence="7">
    <location>
        <begin position="130"/>
        <end position="154"/>
    </location>
</feature>
<evidence type="ECO:0000256" key="5">
    <source>
        <dbReference type="ARBA" id="ARBA00023136"/>
    </source>
</evidence>
<gene>
    <name evidence="9" type="ORF">C8A05DRAFT_43700</name>
</gene>
<dbReference type="Gene3D" id="1.20.1250.20">
    <property type="entry name" value="MFS general substrate transporter like domains"/>
    <property type="match status" value="1"/>
</dbReference>
<dbReference type="EMBL" id="MU855475">
    <property type="protein sequence ID" value="KAK3902996.1"/>
    <property type="molecule type" value="Genomic_DNA"/>
</dbReference>
<feature type="transmembrane region" description="Helical" evidence="7">
    <location>
        <begin position="215"/>
        <end position="234"/>
    </location>
</feature>
<evidence type="ECO:0000256" key="2">
    <source>
        <dbReference type="ARBA" id="ARBA00022448"/>
    </source>
</evidence>
<dbReference type="GO" id="GO:0016020">
    <property type="term" value="C:membrane"/>
    <property type="evidence" value="ECO:0007669"/>
    <property type="project" value="UniProtKB-SubCell"/>
</dbReference>
<keyword evidence="5 7" id="KW-0472">Membrane</keyword>
<evidence type="ECO:0000256" key="1">
    <source>
        <dbReference type="ARBA" id="ARBA00004141"/>
    </source>
</evidence>
<feature type="region of interest" description="Disordered" evidence="6">
    <location>
        <begin position="239"/>
        <end position="291"/>
    </location>
</feature>
<dbReference type="PROSITE" id="PS50850">
    <property type="entry name" value="MFS"/>
    <property type="match status" value="1"/>
</dbReference>
<dbReference type="SUPFAM" id="SSF103473">
    <property type="entry name" value="MFS general substrate transporter"/>
    <property type="match status" value="1"/>
</dbReference>
<evidence type="ECO:0000313" key="9">
    <source>
        <dbReference type="EMBL" id="KAK3902996.1"/>
    </source>
</evidence>
<feature type="domain" description="Major facilitator superfamily (MFS) profile" evidence="8">
    <location>
        <begin position="56"/>
        <end position="466"/>
    </location>
</feature>
<sequence>MANSAVILSLNSQPLALAPSTALLRNAALLRLTTAPSNNTNKPPTFLAFRSSTVFIVFTVCLPIFIDILLYGLIVPVIPFSLTSRVGVPEDGVQHWTAILLACYNAALVIGSPPAGFYANRTSSRRWPFILGLLALCASTLLRCLGKTIAVLVVGRILEGLRAAIVWSVGLALLVDTVGKDVGYAIGYVNIAMAVGLLISSIIGGEVYSVAGYYAVYYVAFAIICCDIALRFALRSPASQGSVDAPTRTPTEEGKSEEAGDHRPHAAECSPPMPPAGDGPGTVPPLSPASHPHRELIRTRRILAVVLGVVIEAAIIFTFDMVVSLYVKGVFALGPVRRPLAVRRRFRSLHPPLVRLRFVTGNTIEHKVLLCAPLVVLGPTPMTVAMTPLMAELTYAIDDREAKQPGIWGEKGVYGFAYGLWAMAFALGGTVRSLMAGYLNDGPGWVTTTWSFAIWRSCTICWHGTA</sequence>
<feature type="transmembrane region" description="Helical" evidence="7">
    <location>
        <begin position="185"/>
        <end position="203"/>
    </location>
</feature>
<feature type="compositionally biased region" description="Basic and acidic residues" evidence="6">
    <location>
        <begin position="250"/>
        <end position="266"/>
    </location>
</feature>
<organism evidence="9 10">
    <name type="scientific">Staphylotrichum tortipilum</name>
    <dbReference type="NCBI Taxonomy" id="2831512"/>
    <lineage>
        <taxon>Eukaryota</taxon>
        <taxon>Fungi</taxon>
        <taxon>Dikarya</taxon>
        <taxon>Ascomycota</taxon>
        <taxon>Pezizomycotina</taxon>
        <taxon>Sordariomycetes</taxon>
        <taxon>Sordariomycetidae</taxon>
        <taxon>Sordariales</taxon>
        <taxon>Chaetomiaceae</taxon>
        <taxon>Staphylotrichum</taxon>
    </lineage>
</organism>
<feature type="transmembrane region" description="Helical" evidence="7">
    <location>
        <begin position="413"/>
        <end position="431"/>
    </location>
</feature>
<keyword evidence="10" id="KW-1185">Reference proteome</keyword>
<feature type="transmembrane region" description="Helical" evidence="7">
    <location>
        <begin position="160"/>
        <end position="178"/>
    </location>
</feature>
<evidence type="ECO:0000256" key="4">
    <source>
        <dbReference type="ARBA" id="ARBA00022989"/>
    </source>
</evidence>
<dbReference type="InterPro" id="IPR036259">
    <property type="entry name" value="MFS_trans_sf"/>
</dbReference>
<dbReference type="PANTHER" id="PTHR23506:SF23">
    <property type="entry name" value="GH10249P"/>
    <property type="match status" value="1"/>
</dbReference>
<comment type="subcellular location">
    <subcellularLocation>
        <location evidence="1">Membrane</location>
        <topology evidence="1">Multi-pass membrane protein</topology>
    </subcellularLocation>
</comment>
<accession>A0AAN6MMG7</accession>
<evidence type="ECO:0000313" key="10">
    <source>
        <dbReference type="Proteomes" id="UP001303889"/>
    </source>
</evidence>
<dbReference type="PANTHER" id="PTHR23506">
    <property type="entry name" value="GH10249P"/>
    <property type="match status" value="1"/>
</dbReference>
<protein>
    <submittedName>
        <fullName evidence="9">Major facilitator superfamily domain-containing protein</fullName>
    </submittedName>
</protein>
<evidence type="ECO:0000256" key="7">
    <source>
        <dbReference type="SAM" id="Phobius"/>
    </source>
</evidence>
<dbReference type="InterPro" id="IPR011701">
    <property type="entry name" value="MFS"/>
</dbReference>
<feature type="transmembrane region" description="Helical" evidence="7">
    <location>
        <begin position="302"/>
        <end position="327"/>
    </location>
</feature>
<dbReference type="Pfam" id="PF07690">
    <property type="entry name" value="MFS_1"/>
    <property type="match status" value="1"/>
</dbReference>
<keyword evidence="4 7" id="KW-1133">Transmembrane helix</keyword>
<dbReference type="AlphaFoldDB" id="A0AAN6MMG7"/>
<evidence type="ECO:0000259" key="8">
    <source>
        <dbReference type="PROSITE" id="PS50850"/>
    </source>
</evidence>
<keyword evidence="3 7" id="KW-0812">Transmembrane</keyword>
<dbReference type="Proteomes" id="UP001303889">
    <property type="component" value="Unassembled WGS sequence"/>
</dbReference>
<reference evidence="9" key="2">
    <citation type="submission" date="2023-05" db="EMBL/GenBank/DDBJ databases">
        <authorList>
            <consortium name="Lawrence Berkeley National Laboratory"/>
            <person name="Steindorff A."/>
            <person name="Hensen N."/>
            <person name="Bonometti L."/>
            <person name="Westerberg I."/>
            <person name="Brannstrom I.O."/>
            <person name="Guillou S."/>
            <person name="Cros-Aarteil S."/>
            <person name="Calhoun S."/>
            <person name="Haridas S."/>
            <person name="Kuo A."/>
            <person name="Mondo S."/>
            <person name="Pangilinan J."/>
            <person name="Riley R."/>
            <person name="Labutti K."/>
            <person name="Andreopoulos B."/>
            <person name="Lipzen A."/>
            <person name="Chen C."/>
            <person name="Yanf M."/>
            <person name="Daum C."/>
            <person name="Ng V."/>
            <person name="Clum A."/>
            <person name="Ohm R."/>
            <person name="Martin F."/>
            <person name="Silar P."/>
            <person name="Natvig D."/>
            <person name="Lalanne C."/>
            <person name="Gautier V."/>
            <person name="Ament-Velasquez S.L."/>
            <person name="Kruys A."/>
            <person name="Hutchinson M.I."/>
            <person name="Powell A.J."/>
            <person name="Barry K."/>
            <person name="Miller A.N."/>
            <person name="Grigoriev I.V."/>
            <person name="Debuchy R."/>
            <person name="Gladieux P."/>
            <person name="Thoren M.H."/>
            <person name="Johannesson H."/>
        </authorList>
    </citation>
    <scope>NUCLEOTIDE SEQUENCE</scope>
    <source>
        <strain evidence="9">CBS 103.79</strain>
    </source>
</reference>
<feature type="transmembrane region" description="Helical" evidence="7">
    <location>
        <begin position="98"/>
        <end position="118"/>
    </location>
</feature>
<feature type="transmembrane region" description="Helical" evidence="7">
    <location>
        <begin position="54"/>
        <end position="78"/>
    </location>
</feature>
<proteinExistence type="predicted"/>
<reference evidence="9" key="1">
    <citation type="journal article" date="2023" name="Mol. Phylogenet. Evol.">
        <title>Genome-scale phylogeny and comparative genomics of the fungal order Sordariales.</title>
        <authorList>
            <person name="Hensen N."/>
            <person name="Bonometti L."/>
            <person name="Westerberg I."/>
            <person name="Brannstrom I.O."/>
            <person name="Guillou S."/>
            <person name="Cros-Aarteil S."/>
            <person name="Calhoun S."/>
            <person name="Haridas S."/>
            <person name="Kuo A."/>
            <person name="Mondo S."/>
            <person name="Pangilinan J."/>
            <person name="Riley R."/>
            <person name="LaButti K."/>
            <person name="Andreopoulos B."/>
            <person name="Lipzen A."/>
            <person name="Chen C."/>
            <person name="Yan M."/>
            <person name="Daum C."/>
            <person name="Ng V."/>
            <person name="Clum A."/>
            <person name="Steindorff A."/>
            <person name="Ohm R.A."/>
            <person name="Martin F."/>
            <person name="Silar P."/>
            <person name="Natvig D.O."/>
            <person name="Lalanne C."/>
            <person name="Gautier V."/>
            <person name="Ament-Velasquez S.L."/>
            <person name="Kruys A."/>
            <person name="Hutchinson M.I."/>
            <person name="Powell A.J."/>
            <person name="Barry K."/>
            <person name="Miller A.N."/>
            <person name="Grigoriev I.V."/>
            <person name="Debuchy R."/>
            <person name="Gladieux P."/>
            <person name="Hiltunen Thoren M."/>
            <person name="Johannesson H."/>
        </authorList>
    </citation>
    <scope>NUCLEOTIDE SEQUENCE</scope>
    <source>
        <strain evidence="9">CBS 103.79</strain>
    </source>
</reference>
<dbReference type="InterPro" id="IPR050930">
    <property type="entry name" value="MFS_Vesicular_Transporter"/>
</dbReference>
<feature type="compositionally biased region" description="Pro residues" evidence="6">
    <location>
        <begin position="271"/>
        <end position="287"/>
    </location>
</feature>
<keyword evidence="2" id="KW-0813">Transport</keyword>
<evidence type="ECO:0000256" key="6">
    <source>
        <dbReference type="SAM" id="MobiDB-lite"/>
    </source>
</evidence>
<dbReference type="GO" id="GO:0022857">
    <property type="term" value="F:transmembrane transporter activity"/>
    <property type="evidence" value="ECO:0007669"/>
    <property type="project" value="InterPro"/>
</dbReference>
<name>A0AAN6MMG7_9PEZI</name>
<dbReference type="InterPro" id="IPR020846">
    <property type="entry name" value="MFS_dom"/>
</dbReference>
<evidence type="ECO:0000256" key="3">
    <source>
        <dbReference type="ARBA" id="ARBA00022692"/>
    </source>
</evidence>